<evidence type="ECO:0000313" key="1">
    <source>
        <dbReference type="EMBL" id="GFY44919.1"/>
    </source>
</evidence>
<organism evidence="1 2">
    <name type="scientific">Trichonephila inaurata madagascariensis</name>
    <dbReference type="NCBI Taxonomy" id="2747483"/>
    <lineage>
        <taxon>Eukaryota</taxon>
        <taxon>Metazoa</taxon>
        <taxon>Ecdysozoa</taxon>
        <taxon>Arthropoda</taxon>
        <taxon>Chelicerata</taxon>
        <taxon>Arachnida</taxon>
        <taxon>Araneae</taxon>
        <taxon>Araneomorphae</taxon>
        <taxon>Entelegynae</taxon>
        <taxon>Araneoidea</taxon>
        <taxon>Nephilidae</taxon>
        <taxon>Trichonephila</taxon>
        <taxon>Trichonephila inaurata</taxon>
    </lineage>
</organism>
<dbReference type="Proteomes" id="UP000886998">
    <property type="component" value="Unassembled WGS sequence"/>
</dbReference>
<gene>
    <name evidence="1" type="ORF">TNIN_307421</name>
</gene>
<comment type="caution">
    <text evidence="1">The sequence shown here is derived from an EMBL/GenBank/DDBJ whole genome shotgun (WGS) entry which is preliminary data.</text>
</comment>
<dbReference type="AlphaFoldDB" id="A0A8X6X0Y6"/>
<dbReference type="EMBL" id="BMAV01004467">
    <property type="protein sequence ID" value="GFY44919.1"/>
    <property type="molecule type" value="Genomic_DNA"/>
</dbReference>
<protein>
    <submittedName>
        <fullName evidence="1">Uncharacterized protein</fullName>
    </submittedName>
</protein>
<sequence>MDVLDVALVMYLEDEQSSEESRSEESELFKNRSSEGVFQILVHRHLHCNDEKFRQYFRLTPVLFDYVLNNVRDELTSKPYNRHKKPICPEEKLCILVRSPENIGTHFFATAVVKNVQRTVAAVMTIVTTCYFTFLSHPPLSRKPRLSIYTGNVLVTSSTLMLRTLKSGAATLGNHSFRKLSRKFPYMGSIRSLIHERKFT</sequence>
<accession>A0A8X6X0Y6</accession>
<name>A0A8X6X0Y6_9ARAC</name>
<keyword evidence="2" id="KW-1185">Reference proteome</keyword>
<reference evidence="1" key="1">
    <citation type="submission" date="2020-08" db="EMBL/GenBank/DDBJ databases">
        <title>Multicomponent nature underlies the extraordinary mechanical properties of spider dragline silk.</title>
        <authorList>
            <person name="Kono N."/>
            <person name="Nakamura H."/>
            <person name="Mori M."/>
            <person name="Yoshida Y."/>
            <person name="Ohtoshi R."/>
            <person name="Malay A.D."/>
            <person name="Moran D.A.P."/>
            <person name="Tomita M."/>
            <person name="Numata K."/>
            <person name="Arakawa K."/>
        </authorList>
    </citation>
    <scope>NUCLEOTIDE SEQUENCE</scope>
</reference>
<evidence type="ECO:0000313" key="2">
    <source>
        <dbReference type="Proteomes" id="UP000886998"/>
    </source>
</evidence>
<proteinExistence type="predicted"/>